<evidence type="ECO:0000256" key="11">
    <source>
        <dbReference type="ARBA" id="ARBA00023136"/>
    </source>
</evidence>
<proteinExistence type="predicted"/>
<keyword evidence="14" id="KW-1185">Reference proteome</keyword>
<evidence type="ECO:0000256" key="8">
    <source>
        <dbReference type="ARBA" id="ARBA00022919"/>
    </source>
</evidence>
<dbReference type="Pfam" id="PF03372">
    <property type="entry name" value="Exo_endo_phos"/>
    <property type="match status" value="1"/>
</dbReference>
<evidence type="ECO:0000256" key="1">
    <source>
        <dbReference type="ARBA" id="ARBA00004141"/>
    </source>
</evidence>
<name>A0ABN2LWJ2_9ACTN</name>
<evidence type="ECO:0000256" key="6">
    <source>
        <dbReference type="ARBA" id="ARBA00022801"/>
    </source>
</evidence>
<evidence type="ECO:0000256" key="3">
    <source>
        <dbReference type="ARBA" id="ARBA00004991"/>
    </source>
</evidence>
<dbReference type="EMBL" id="BAAALT010000053">
    <property type="protein sequence ID" value="GAA1799110.1"/>
    <property type="molecule type" value="Genomic_DNA"/>
</dbReference>
<evidence type="ECO:0000313" key="14">
    <source>
        <dbReference type="Proteomes" id="UP001500218"/>
    </source>
</evidence>
<dbReference type="Gene3D" id="3.60.10.10">
    <property type="entry name" value="Endonuclease/exonuclease/phosphatase"/>
    <property type="match status" value="1"/>
</dbReference>
<keyword evidence="9" id="KW-1133">Transmembrane helix</keyword>
<dbReference type="SUPFAM" id="SSF56219">
    <property type="entry name" value="DNase I-like"/>
    <property type="match status" value="1"/>
</dbReference>
<reference evidence="13 14" key="1">
    <citation type="journal article" date="2019" name="Int. J. Syst. Evol. Microbiol.">
        <title>The Global Catalogue of Microorganisms (GCM) 10K type strain sequencing project: providing services to taxonomists for standard genome sequencing and annotation.</title>
        <authorList>
            <consortium name="The Broad Institute Genomics Platform"/>
            <consortium name="The Broad Institute Genome Sequencing Center for Infectious Disease"/>
            <person name="Wu L."/>
            <person name="Ma J."/>
        </authorList>
    </citation>
    <scope>NUCLEOTIDE SEQUENCE [LARGE SCALE GENOMIC DNA]</scope>
    <source>
        <strain evidence="13 14">JCM 13250</strain>
    </source>
</reference>
<keyword evidence="10" id="KW-0443">Lipid metabolism</keyword>
<organism evidence="13 14">
    <name type="scientific">Luedemannella flava</name>
    <dbReference type="NCBI Taxonomy" id="349316"/>
    <lineage>
        <taxon>Bacteria</taxon>
        <taxon>Bacillati</taxon>
        <taxon>Actinomycetota</taxon>
        <taxon>Actinomycetes</taxon>
        <taxon>Micromonosporales</taxon>
        <taxon>Micromonosporaceae</taxon>
        <taxon>Luedemannella</taxon>
    </lineage>
</organism>
<keyword evidence="6" id="KW-0378">Hydrolase</keyword>
<gene>
    <name evidence="13" type="ORF">GCM10009682_20930</name>
</gene>
<keyword evidence="11" id="KW-0472">Membrane</keyword>
<evidence type="ECO:0000256" key="2">
    <source>
        <dbReference type="ARBA" id="ARBA00004760"/>
    </source>
</evidence>
<evidence type="ECO:0000256" key="5">
    <source>
        <dbReference type="ARBA" id="ARBA00022723"/>
    </source>
</evidence>
<dbReference type="InterPro" id="IPR036691">
    <property type="entry name" value="Endo/exonu/phosph_ase_sf"/>
</dbReference>
<dbReference type="PANTHER" id="PTHR16320">
    <property type="entry name" value="SPHINGOMYELINASE FAMILY MEMBER"/>
    <property type="match status" value="1"/>
</dbReference>
<evidence type="ECO:0000256" key="9">
    <source>
        <dbReference type="ARBA" id="ARBA00022989"/>
    </source>
</evidence>
<protein>
    <recommendedName>
        <fullName evidence="12">Endonuclease/exonuclease/phosphatase domain-containing protein</fullName>
    </recommendedName>
</protein>
<feature type="domain" description="Endonuclease/exonuclease/phosphatase" evidence="12">
    <location>
        <begin position="8"/>
        <end position="232"/>
    </location>
</feature>
<evidence type="ECO:0000259" key="12">
    <source>
        <dbReference type="Pfam" id="PF03372"/>
    </source>
</evidence>
<comment type="caution">
    <text evidence="13">The sequence shown here is derived from an EMBL/GenBank/DDBJ whole genome shotgun (WGS) entry which is preliminary data.</text>
</comment>
<comment type="pathway">
    <text evidence="2">Lipid metabolism; sphingolipid metabolism.</text>
</comment>
<keyword evidence="5" id="KW-0479">Metal-binding</keyword>
<dbReference type="InterPro" id="IPR005135">
    <property type="entry name" value="Endo/exonuclease/phosphatase"/>
</dbReference>
<dbReference type="PANTHER" id="PTHR16320:SF24">
    <property type="entry name" value="PHOSPHODIESTERASE, PUTATIVE-RELATED"/>
    <property type="match status" value="1"/>
</dbReference>
<evidence type="ECO:0000256" key="4">
    <source>
        <dbReference type="ARBA" id="ARBA00022692"/>
    </source>
</evidence>
<comment type="subcellular location">
    <subcellularLocation>
        <location evidence="1">Membrane</location>
        <topology evidence="1">Multi-pass membrane protein</topology>
    </subcellularLocation>
</comment>
<sequence length="273" mass="29848">MGASLHLMTLNVCGLPSRLAPLPERATLFGGHVERSDLDVVMFQEVWSARILATLKAQLPSFPHVAVRHGLAGQPAGGLATFSRLPLVAPRYTSYRWTRPDMGSPRFRIKRAVNGALQGVLTAEVAGLGVVVANTHLTANKDGDWSAGNRYHAFHRRQLGRLHEVLRGVGTDRAVVAGDFNIAADSALYPLIVDSGAWHDPFAATDPVTFHAEYLPDEGPAHRIDYLLVRGSPDRFVIEESEVLFAAPVRSDDGRSIHASDHMALSARVRWRD</sequence>
<evidence type="ECO:0000313" key="13">
    <source>
        <dbReference type="EMBL" id="GAA1799110.1"/>
    </source>
</evidence>
<accession>A0ABN2LWJ2</accession>
<keyword evidence="7" id="KW-0460">Magnesium</keyword>
<comment type="pathway">
    <text evidence="3">Sphingolipid metabolism.</text>
</comment>
<dbReference type="Proteomes" id="UP001500218">
    <property type="component" value="Unassembled WGS sequence"/>
</dbReference>
<evidence type="ECO:0000256" key="7">
    <source>
        <dbReference type="ARBA" id="ARBA00022842"/>
    </source>
</evidence>
<keyword evidence="4" id="KW-0812">Transmembrane</keyword>
<dbReference type="InterPro" id="IPR038772">
    <property type="entry name" value="Sph/SMPD2-like"/>
</dbReference>
<evidence type="ECO:0000256" key="10">
    <source>
        <dbReference type="ARBA" id="ARBA00023098"/>
    </source>
</evidence>
<keyword evidence="8" id="KW-0746">Sphingolipid metabolism</keyword>